<name>A0ABC8RYP9_9AQUA</name>
<organism evidence="1 2">
    <name type="scientific">Ilex paraguariensis</name>
    <name type="common">yerba mate</name>
    <dbReference type="NCBI Taxonomy" id="185542"/>
    <lineage>
        <taxon>Eukaryota</taxon>
        <taxon>Viridiplantae</taxon>
        <taxon>Streptophyta</taxon>
        <taxon>Embryophyta</taxon>
        <taxon>Tracheophyta</taxon>
        <taxon>Spermatophyta</taxon>
        <taxon>Magnoliopsida</taxon>
        <taxon>eudicotyledons</taxon>
        <taxon>Gunneridae</taxon>
        <taxon>Pentapetalae</taxon>
        <taxon>asterids</taxon>
        <taxon>campanulids</taxon>
        <taxon>Aquifoliales</taxon>
        <taxon>Aquifoliaceae</taxon>
        <taxon>Ilex</taxon>
    </lineage>
</organism>
<dbReference type="Proteomes" id="UP001642360">
    <property type="component" value="Unassembled WGS sequence"/>
</dbReference>
<dbReference type="EMBL" id="CAUOFW020001724">
    <property type="protein sequence ID" value="CAK9147853.1"/>
    <property type="molecule type" value="Genomic_DNA"/>
</dbReference>
<reference evidence="1 2" key="1">
    <citation type="submission" date="2024-02" db="EMBL/GenBank/DDBJ databases">
        <authorList>
            <person name="Vignale AGUSTIN F."/>
            <person name="Sosa J E."/>
            <person name="Modenutti C."/>
        </authorList>
    </citation>
    <scope>NUCLEOTIDE SEQUENCE [LARGE SCALE GENOMIC DNA]</scope>
</reference>
<evidence type="ECO:0000313" key="2">
    <source>
        <dbReference type="Proteomes" id="UP001642360"/>
    </source>
</evidence>
<keyword evidence="2" id="KW-1185">Reference proteome</keyword>
<gene>
    <name evidence="1" type="ORF">ILEXP_LOCUS15789</name>
</gene>
<dbReference type="AlphaFoldDB" id="A0ABC8RYP9"/>
<sequence>MVWRRRGWFTVQLKRFKPLSFRPSLFKPSSFKPSSLLNRKAACCCASKTGFGSEMFTSFESKRCFGF</sequence>
<protein>
    <submittedName>
        <fullName evidence="1">Uncharacterized protein</fullName>
    </submittedName>
</protein>
<comment type="caution">
    <text evidence="1">The sequence shown here is derived from an EMBL/GenBank/DDBJ whole genome shotgun (WGS) entry which is preliminary data.</text>
</comment>
<proteinExistence type="predicted"/>
<evidence type="ECO:0000313" key="1">
    <source>
        <dbReference type="EMBL" id="CAK9147853.1"/>
    </source>
</evidence>
<accession>A0ABC8RYP9</accession>